<dbReference type="Pfam" id="PF13483">
    <property type="entry name" value="Lactamase_B_3"/>
    <property type="match status" value="1"/>
</dbReference>
<dbReference type="AlphaFoldDB" id="A0A926HLD2"/>
<organism evidence="1 2">
    <name type="scientific">Luoshenia tenuis</name>
    <dbReference type="NCBI Taxonomy" id="2763654"/>
    <lineage>
        <taxon>Bacteria</taxon>
        <taxon>Bacillati</taxon>
        <taxon>Bacillota</taxon>
        <taxon>Clostridia</taxon>
        <taxon>Christensenellales</taxon>
        <taxon>Christensenellaceae</taxon>
        <taxon>Luoshenia</taxon>
    </lineage>
</organism>
<proteinExistence type="predicted"/>
<comment type="caution">
    <text evidence="1">The sequence shown here is derived from an EMBL/GenBank/DDBJ whole genome shotgun (WGS) entry which is preliminary data.</text>
</comment>
<evidence type="ECO:0000313" key="1">
    <source>
        <dbReference type="EMBL" id="MBC8528364.1"/>
    </source>
</evidence>
<dbReference type="EMBL" id="JACRSO010000001">
    <property type="protein sequence ID" value="MBC8528364.1"/>
    <property type="molecule type" value="Genomic_DNA"/>
</dbReference>
<dbReference type="Proteomes" id="UP000654279">
    <property type="component" value="Unassembled WGS sequence"/>
</dbReference>
<dbReference type="PANTHER" id="PTHR42967">
    <property type="entry name" value="METAL DEPENDENT HYDROLASE"/>
    <property type="match status" value="1"/>
</dbReference>
<accession>A0A926HLD2</accession>
<gene>
    <name evidence="1" type="ORF">H8699_02785</name>
</gene>
<keyword evidence="2" id="KW-1185">Reference proteome</keyword>
<dbReference type="PANTHER" id="PTHR42967:SF1">
    <property type="entry name" value="MBL FOLD METALLO-HYDROLASE"/>
    <property type="match status" value="1"/>
</dbReference>
<name>A0A926HLD2_9FIRM</name>
<dbReference type="Gene3D" id="3.60.15.10">
    <property type="entry name" value="Ribonuclease Z/Hydroxyacylglutathione hydrolase-like"/>
    <property type="match status" value="1"/>
</dbReference>
<dbReference type="RefSeq" id="WP_249284386.1">
    <property type="nucleotide sequence ID" value="NZ_JACRSO010000001.1"/>
</dbReference>
<evidence type="ECO:0000313" key="2">
    <source>
        <dbReference type="Proteomes" id="UP000654279"/>
    </source>
</evidence>
<sequence>MQTVKITYLYNSGFAVELSEHFLVFDYYMDHVDTGRRGMAGGVLTARDFPADKQVLVFVSHRHADHYNSVIFKWRRFLGDRVHYILSSDVPVREKALRLEPYQAQQVAGAMVSTFGSTDEGVSFFVEVEGVRIFHAGDFNLWHWQEESTVAEVNAAKRAFLQEMEKIKSSISALDIAFFPVDPRQGRGFEAGARHFMRVMQPKVLVPMHFGEQVDAVQRFVAAAPAAHTRIFRIGARGDELQVNL</sequence>
<dbReference type="SUPFAM" id="SSF56281">
    <property type="entry name" value="Metallo-hydrolase/oxidoreductase"/>
    <property type="match status" value="1"/>
</dbReference>
<reference evidence="1" key="1">
    <citation type="submission" date="2020-08" db="EMBL/GenBank/DDBJ databases">
        <title>Genome public.</title>
        <authorList>
            <person name="Liu C."/>
            <person name="Sun Q."/>
        </authorList>
    </citation>
    <scope>NUCLEOTIDE SEQUENCE</scope>
    <source>
        <strain evidence="1">NSJ-44</strain>
    </source>
</reference>
<protein>
    <submittedName>
        <fullName evidence="1">MBL fold metallo-hydrolase</fullName>
    </submittedName>
</protein>
<dbReference type="InterPro" id="IPR036866">
    <property type="entry name" value="RibonucZ/Hydroxyglut_hydro"/>
</dbReference>